<evidence type="ECO:0000313" key="4">
    <source>
        <dbReference type="Proteomes" id="UP000663882"/>
    </source>
</evidence>
<evidence type="ECO:0000256" key="1">
    <source>
        <dbReference type="SAM" id="MobiDB-lite"/>
    </source>
</evidence>
<sequence>MSNHPDIPSHCVVQWEDDKEQYAVVDIRRSKTVSTLKVGITTLFEGYQRQRRRGKIIFLGSKKECFSYGFDLVEDDNQLNLYSWSNPPGLREQSEEIAQTIRTGTLSSFQRTTSSSSTCSNTLPTKHKRKKINEKNINSDELTSFDDTSMLPPPTTSVVSSSQIINSVMKDVVVNQPSNSNNQSSSAISNSVLNTAINMKTSSTDNNSLLEENKLLREKVLSLENELIYLRQTSMPLPSEENYIYMKSACTMYEQVKSDRNKKAAGIGKNLPCTDIELKLAKKTNPSATINNLISCCFKNVVLKDMNYEKLKAINSDVLENIHEYVNHIHAPTVIPQTKFSAAISLKCRHIRSEEKHRNGVSTVSKHKQKSKKNQTYSSNNHEDRNQKRSKSTNEILIEDMDQDKENSDDII</sequence>
<dbReference type="AlphaFoldDB" id="A0A814HYM9"/>
<proteinExistence type="predicted"/>
<dbReference type="EMBL" id="CAJOAX010008851">
    <property type="protein sequence ID" value="CAF4043705.1"/>
    <property type="molecule type" value="Genomic_DNA"/>
</dbReference>
<dbReference type="EMBL" id="CAJNOO010000710">
    <property type="protein sequence ID" value="CAF1016420.1"/>
    <property type="molecule type" value="Genomic_DNA"/>
</dbReference>
<dbReference type="Proteomes" id="UP000663882">
    <property type="component" value="Unassembled WGS sequence"/>
</dbReference>
<reference evidence="2" key="1">
    <citation type="submission" date="2021-02" db="EMBL/GenBank/DDBJ databases">
        <authorList>
            <person name="Nowell W R."/>
        </authorList>
    </citation>
    <scope>NUCLEOTIDE SEQUENCE</scope>
</reference>
<evidence type="ECO:0008006" key="5">
    <source>
        <dbReference type="Google" id="ProtNLM"/>
    </source>
</evidence>
<dbReference type="Proteomes" id="UP000663823">
    <property type="component" value="Unassembled WGS sequence"/>
</dbReference>
<evidence type="ECO:0000313" key="2">
    <source>
        <dbReference type="EMBL" id="CAF1016420.1"/>
    </source>
</evidence>
<comment type="caution">
    <text evidence="2">The sequence shown here is derived from an EMBL/GenBank/DDBJ whole genome shotgun (WGS) entry which is preliminary data.</text>
</comment>
<evidence type="ECO:0000313" key="3">
    <source>
        <dbReference type="EMBL" id="CAF4043705.1"/>
    </source>
</evidence>
<protein>
    <recommendedName>
        <fullName evidence="5">BEN domain-containing protein</fullName>
    </recommendedName>
</protein>
<name>A0A814HYM9_9BILA</name>
<gene>
    <name evidence="3" type="ORF">OTI717_LOCUS31266</name>
    <name evidence="2" type="ORF">RFH988_LOCUS14963</name>
</gene>
<dbReference type="OrthoDB" id="10063094at2759"/>
<organism evidence="2 4">
    <name type="scientific">Rotaria sordida</name>
    <dbReference type="NCBI Taxonomy" id="392033"/>
    <lineage>
        <taxon>Eukaryota</taxon>
        <taxon>Metazoa</taxon>
        <taxon>Spiralia</taxon>
        <taxon>Gnathifera</taxon>
        <taxon>Rotifera</taxon>
        <taxon>Eurotatoria</taxon>
        <taxon>Bdelloidea</taxon>
        <taxon>Philodinida</taxon>
        <taxon>Philodinidae</taxon>
        <taxon>Rotaria</taxon>
    </lineage>
</organism>
<accession>A0A814HYM9</accession>
<feature type="region of interest" description="Disordered" evidence="1">
    <location>
        <begin position="355"/>
        <end position="412"/>
    </location>
</feature>